<dbReference type="Pfam" id="PF02618">
    <property type="entry name" value="YceG"/>
    <property type="match status" value="1"/>
</dbReference>
<dbReference type="AlphaFoldDB" id="K1S3H1"/>
<proteinExistence type="predicted"/>
<keyword evidence="5 7" id="KW-0456">Lyase</keyword>
<keyword evidence="1" id="KW-1003">Cell membrane</keyword>
<keyword evidence="6" id="KW-0961">Cell wall biogenesis/degradation</keyword>
<evidence type="ECO:0000256" key="2">
    <source>
        <dbReference type="ARBA" id="ARBA00022692"/>
    </source>
</evidence>
<dbReference type="GO" id="GO:0016829">
    <property type="term" value="F:lyase activity"/>
    <property type="evidence" value="ECO:0007669"/>
    <property type="project" value="UniProtKB-KW"/>
</dbReference>
<dbReference type="EMBL" id="AJWY01010567">
    <property type="protein sequence ID" value="EKC55182.1"/>
    <property type="molecule type" value="Genomic_DNA"/>
</dbReference>
<dbReference type="PANTHER" id="PTHR30518:SF2">
    <property type="entry name" value="ENDOLYTIC MUREIN TRANSGLYCOSYLASE"/>
    <property type="match status" value="1"/>
</dbReference>
<evidence type="ECO:0000256" key="5">
    <source>
        <dbReference type="ARBA" id="ARBA00023239"/>
    </source>
</evidence>
<accession>K1S3H1</accession>
<evidence type="ECO:0000256" key="1">
    <source>
        <dbReference type="ARBA" id="ARBA00022475"/>
    </source>
</evidence>
<evidence type="ECO:0000313" key="7">
    <source>
        <dbReference type="EMBL" id="EKC55182.1"/>
    </source>
</evidence>
<keyword evidence="2" id="KW-0812">Transmembrane</keyword>
<sequence>MKLQCDVTVKYCTGVIELQYPDKIDEYKYYYNTYRCQGLPAGPICNPGIESINAALQPDNTDYLYFVINTEPPYDSAFSASYDEHIENCTRMGYTAK</sequence>
<evidence type="ECO:0000256" key="4">
    <source>
        <dbReference type="ARBA" id="ARBA00023136"/>
    </source>
</evidence>
<name>K1S3H1_9ZZZZ</name>
<keyword evidence="3" id="KW-1133">Transmembrane helix</keyword>
<evidence type="ECO:0000256" key="3">
    <source>
        <dbReference type="ARBA" id="ARBA00022989"/>
    </source>
</evidence>
<dbReference type="GO" id="GO:0071555">
    <property type="term" value="P:cell wall organization"/>
    <property type="evidence" value="ECO:0007669"/>
    <property type="project" value="UniProtKB-KW"/>
</dbReference>
<comment type="caution">
    <text evidence="7">The sequence shown here is derived from an EMBL/GenBank/DDBJ whole genome shotgun (WGS) entry which is preliminary data.</text>
</comment>
<reference evidence="7" key="1">
    <citation type="journal article" date="2013" name="Environ. Microbiol.">
        <title>Microbiota from the distal guts of lean and obese adolescents exhibit partial functional redundancy besides clear differences in community structure.</title>
        <authorList>
            <person name="Ferrer M."/>
            <person name="Ruiz A."/>
            <person name="Lanza F."/>
            <person name="Haange S.B."/>
            <person name="Oberbach A."/>
            <person name="Till H."/>
            <person name="Bargiela R."/>
            <person name="Campoy C."/>
            <person name="Segura M.T."/>
            <person name="Richter M."/>
            <person name="von Bergen M."/>
            <person name="Seifert J."/>
            <person name="Suarez A."/>
        </authorList>
    </citation>
    <scope>NUCLEOTIDE SEQUENCE</scope>
</reference>
<evidence type="ECO:0000256" key="6">
    <source>
        <dbReference type="ARBA" id="ARBA00023316"/>
    </source>
</evidence>
<protein>
    <submittedName>
        <fullName evidence="7">Aminodeoxychorismate lyase</fullName>
    </submittedName>
</protein>
<dbReference type="PANTHER" id="PTHR30518">
    <property type="entry name" value="ENDOLYTIC MUREIN TRANSGLYCOSYLASE"/>
    <property type="match status" value="1"/>
</dbReference>
<organism evidence="7">
    <name type="scientific">human gut metagenome</name>
    <dbReference type="NCBI Taxonomy" id="408170"/>
    <lineage>
        <taxon>unclassified sequences</taxon>
        <taxon>metagenomes</taxon>
        <taxon>organismal metagenomes</taxon>
    </lineage>
</organism>
<dbReference type="InterPro" id="IPR003770">
    <property type="entry name" value="MLTG-like"/>
</dbReference>
<keyword evidence="4" id="KW-0472">Membrane</keyword>
<gene>
    <name evidence="7" type="ORF">LEA_15485</name>
</gene>